<dbReference type="InterPro" id="IPR038162">
    <property type="entry name" value="SoxY_sf"/>
</dbReference>
<reference evidence="2" key="1">
    <citation type="journal article" date="2012" name="ISME J.">
        <title>Roseobacter clade bacteria are abundant in coastal sediments and encode a novel combination of sulfur oxidation genes.</title>
        <authorList>
            <person name="Lenk S."/>
            <person name="Moraru C."/>
            <person name="Hahnke S."/>
            <person name="Arnds J."/>
            <person name="Richter M."/>
            <person name="Kube M."/>
            <person name="Reinhardt R."/>
            <person name="Brinkhoff T."/>
            <person name="Harder J."/>
            <person name="Amann R."/>
            <person name="Mussmann M."/>
        </authorList>
    </citation>
    <scope>NUCLEOTIDE SEQUENCE</scope>
</reference>
<evidence type="ECO:0000313" key="2">
    <source>
        <dbReference type="EMBL" id="AFI78718.1"/>
    </source>
</evidence>
<protein>
    <submittedName>
        <fullName evidence="2">Sulfur/thiosulfate oxidation protein SoxY</fullName>
    </submittedName>
</protein>
<dbReference type="NCBIfam" id="TIGR04488">
    <property type="entry name" value="SoxY_true_GGCGG"/>
    <property type="match status" value="1"/>
</dbReference>
<dbReference type="AlphaFoldDB" id="I1X5E3"/>
<dbReference type="InterPro" id="IPR032711">
    <property type="entry name" value="SoxY"/>
</dbReference>
<sequence>MHMRGDSMKITRRKAMALGTAGALFAVFGSRVNRAHASAEKVDAALKAFAEGAEIGDGQISLTTPEIAENGNTVPISVEVDSPMTADNYVKSIMVLADGNPNPEVITFNFTAASGVAAAKTRIRLAKTQNVIAVAKMNDGSVHMAKNQVKVTIGGCGG</sequence>
<gene>
    <name evidence="2" type="primary">soxY</name>
    <name evidence="2" type="ORF">ws406H10_0006</name>
</gene>
<feature type="domain" description="Ig-like SoxY" evidence="1">
    <location>
        <begin position="50"/>
        <end position="156"/>
    </location>
</feature>
<organism evidence="2">
    <name type="scientific">uncultured bacterium ws406H10</name>
    <dbReference type="NCBI Taxonomy" id="1131831"/>
    <lineage>
        <taxon>Bacteria</taxon>
        <taxon>environmental samples</taxon>
    </lineage>
</organism>
<evidence type="ECO:0000259" key="1">
    <source>
        <dbReference type="Pfam" id="PF13501"/>
    </source>
</evidence>
<proteinExistence type="predicted"/>
<dbReference type="EMBL" id="JQ256789">
    <property type="protein sequence ID" value="AFI78718.1"/>
    <property type="molecule type" value="Genomic_DNA"/>
</dbReference>
<dbReference type="Pfam" id="PF13501">
    <property type="entry name" value="SoxY"/>
    <property type="match status" value="1"/>
</dbReference>
<accession>I1X5E3</accession>
<dbReference type="Gene3D" id="2.60.40.2470">
    <property type="entry name" value="SoxY domain"/>
    <property type="match status" value="1"/>
</dbReference>
<dbReference type="PIRSF" id="PIRSF010312">
    <property type="entry name" value="Sulphur_oxidation_SoxY"/>
    <property type="match status" value="1"/>
</dbReference>
<dbReference type="InterPro" id="IPR016568">
    <property type="entry name" value="Sulphur_oxidation_SoxY"/>
</dbReference>
<name>I1X5E3_9BACT</name>